<evidence type="ECO:0000259" key="2">
    <source>
        <dbReference type="Pfam" id="PF08327"/>
    </source>
</evidence>
<protein>
    <submittedName>
        <fullName evidence="3">SRPBCC family protein</fullName>
    </submittedName>
</protein>
<dbReference type="CDD" id="cd08899">
    <property type="entry name" value="SRPBCC_CalC_Aha1-like_6"/>
    <property type="match status" value="1"/>
</dbReference>
<dbReference type="Gene3D" id="3.30.530.20">
    <property type="match status" value="1"/>
</dbReference>
<dbReference type="EMBL" id="SRXW01000006">
    <property type="protein sequence ID" value="TGY87427.1"/>
    <property type="molecule type" value="Genomic_DNA"/>
</dbReference>
<name>A0A4S2GWF8_9PROT</name>
<evidence type="ECO:0000256" key="1">
    <source>
        <dbReference type="ARBA" id="ARBA00006817"/>
    </source>
</evidence>
<evidence type="ECO:0000313" key="4">
    <source>
        <dbReference type="Proteomes" id="UP000308054"/>
    </source>
</evidence>
<reference evidence="3 4" key="1">
    <citation type="journal article" date="2017" name="Int. J. Syst. Evol. Microbiol.">
        <title>Marinicauda algicola sp. nov., isolated from a marine red alga Rhodosorus marinus.</title>
        <authorList>
            <person name="Jeong S.E."/>
            <person name="Jeon S.H."/>
            <person name="Chun B.H."/>
            <person name="Kim D.W."/>
            <person name="Jeon C.O."/>
        </authorList>
    </citation>
    <scope>NUCLEOTIDE SEQUENCE [LARGE SCALE GENOMIC DNA]</scope>
    <source>
        <strain evidence="3 4">JCM 31718</strain>
    </source>
</reference>
<dbReference type="AlphaFoldDB" id="A0A4S2GWF8"/>
<dbReference type="InterPro" id="IPR023393">
    <property type="entry name" value="START-like_dom_sf"/>
</dbReference>
<gene>
    <name evidence="3" type="ORF">E5163_15285</name>
</gene>
<comment type="caution">
    <text evidence="3">The sequence shown here is derived from an EMBL/GenBank/DDBJ whole genome shotgun (WGS) entry which is preliminary data.</text>
</comment>
<dbReference type="RefSeq" id="WP_135997401.1">
    <property type="nucleotide sequence ID" value="NZ_CP071057.1"/>
</dbReference>
<keyword evidence="4" id="KW-1185">Reference proteome</keyword>
<comment type="similarity">
    <text evidence="1">Belongs to the AHA1 family.</text>
</comment>
<dbReference type="Proteomes" id="UP000308054">
    <property type="component" value="Unassembled WGS sequence"/>
</dbReference>
<evidence type="ECO:0000313" key="3">
    <source>
        <dbReference type="EMBL" id="TGY87427.1"/>
    </source>
</evidence>
<dbReference type="OrthoDB" id="9800600at2"/>
<dbReference type="SUPFAM" id="SSF55961">
    <property type="entry name" value="Bet v1-like"/>
    <property type="match status" value="1"/>
</dbReference>
<proteinExistence type="inferred from homology"/>
<dbReference type="Pfam" id="PF08327">
    <property type="entry name" value="AHSA1"/>
    <property type="match status" value="1"/>
</dbReference>
<organism evidence="3 4">
    <name type="scientific">Marinicauda algicola</name>
    <dbReference type="NCBI Taxonomy" id="2029849"/>
    <lineage>
        <taxon>Bacteria</taxon>
        <taxon>Pseudomonadati</taxon>
        <taxon>Pseudomonadota</taxon>
        <taxon>Alphaproteobacteria</taxon>
        <taxon>Maricaulales</taxon>
        <taxon>Maricaulaceae</taxon>
        <taxon>Marinicauda</taxon>
    </lineage>
</organism>
<sequence length="175" mass="20279">MSEYGKRVEPRTIRFERLLPGPIDRVWGFLTEPGKRETWLAGGLVEHREGGTIEMIFRNSRLSAASEDVPERFKEFEGMRFSGEVTRYEPPHAFAHTWDGTEVTFELTETYDERVKLVLTQTGITDSEERLGILAGWHTHLDILRSRLEDAEPDSFWTLHERYEAAYCEREAGVS</sequence>
<accession>A0A4S2GWF8</accession>
<feature type="domain" description="Activator of Hsp90 ATPase homologue 1/2-like C-terminal" evidence="2">
    <location>
        <begin position="22"/>
        <end position="149"/>
    </location>
</feature>
<dbReference type="InterPro" id="IPR013538">
    <property type="entry name" value="ASHA1/2-like_C"/>
</dbReference>